<evidence type="ECO:0000256" key="4">
    <source>
        <dbReference type="ARBA" id="ARBA00022475"/>
    </source>
</evidence>
<proteinExistence type="inferred from homology"/>
<feature type="transmembrane region" description="Helical" evidence="8">
    <location>
        <begin position="112"/>
        <end position="140"/>
    </location>
</feature>
<dbReference type="GO" id="GO:0005886">
    <property type="term" value="C:plasma membrane"/>
    <property type="evidence" value="ECO:0007669"/>
    <property type="project" value="UniProtKB-SubCell"/>
</dbReference>
<name>A0A927K1P4_9ACTN</name>
<evidence type="ECO:0000256" key="6">
    <source>
        <dbReference type="ARBA" id="ARBA00022989"/>
    </source>
</evidence>
<accession>A0A927K1P4</accession>
<organism evidence="10 11">
    <name type="scientific">Nocardioides donggukensis</name>
    <dbReference type="NCBI Taxonomy" id="2774019"/>
    <lineage>
        <taxon>Bacteria</taxon>
        <taxon>Bacillati</taxon>
        <taxon>Actinomycetota</taxon>
        <taxon>Actinomycetes</taxon>
        <taxon>Propionibacteriales</taxon>
        <taxon>Nocardioidaceae</taxon>
        <taxon>Nocardioides</taxon>
    </lineage>
</organism>
<keyword evidence="7 8" id="KW-0472">Membrane</keyword>
<evidence type="ECO:0000256" key="1">
    <source>
        <dbReference type="ARBA" id="ARBA00004429"/>
    </source>
</evidence>
<keyword evidence="3" id="KW-0813">Transport</keyword>
<dbReference type="InterPro" id="IPR013525">
    <property type="entry name" value="ABC2_TM"/>
</dbReference>
<feature type="transmembrane region" description="Helical" evidence="8">
    <location>
        <begin position="251"/>
        <end position="272"/>
    </location>
</feature>
<dbReference type="PANTHER" id="PTHR30413:SF8">
    <property type="entry name" value="TRANSPORT PERMEASE PROTEIN"/>
    <property type="match status" value="1"/>
</dbReference>
<evidence type="ECO:0000256" key="8">
    <source>
        <dbReference type="SAM" id="Phobius"/>
    </source>
</evidence>
<evidence type="ECO:0000313" key="11">
    <source>
        <dbReference type="Proteomes" id="UP000616839"/>
    </source>
</evidence>
<reference evidence="10" key="1">
    <citation type="submission" date="2020-09" db="EMBL/GenBank/DDBJ databases">
        <title>Nocardioides sp. strain MJB4 16S ribosomal RNA gene Genome sequencing and assembly.</title>
        <authorList>
            <person name="Kim I."/>
        </authorList>
    </citation>
    <scope>NUCLEOTIDE SEQUENCE</scope>
    <source>
        <strain evidence="10">MJB4</strain>
    </source>
</reference>
<feature type="domain" description="ABC-2 type transporter transmembrane" evidence="9">
    <location>
        <begin position="22"/>
        <end position="222"/>
    </location>
</feature>
<keyword evidence="11" id="KW-1185">Reference proteome</keyword>
<comment type="subcellular location">
    <subcellularLocation>
        <location evidence="1">Cell inner membrane</location>
        <topology evidence="1">Multi-pass membrane protein</topology>
    </subcellularLocation>
</comment>
<dbReference type="EMBL" id="JACYXZ010000001">
    <property type="protein sequence ID" value="MBD8868722.1"/>
    <property type="molecule type" value="Genomic_DNA"/>
</dbReference>
<dbReference type="Proteomes" id="UP000616839">
    <property type="component" value="Unassembled WGS sequence"/>
</dbReference>
<evidence type="ECO:0000256" key="3">
    <source>
        <dbReference type="ARBA" id="ARBA00022448"/>
    </source>
</evidence>
<evidence type="ECO:0000256" key="2">
    <source>
        <dbReference type="ARBA" id="ARBA00007783"/>
    </source>
</evidence>
<keyword evidence="4" id="KW-1003">Cell membrane</keyword>
<keyword evidence="5 8" id="KW-0812">Transmembrane</keyword>
<feature type="transmembrane region" description="Helical" evidence="8">
    <location>
        <begin position="213"/>
        <end position="231"/>
    </location>
</feature>
<comment type="caution">
    <text evidence="10">The sequence shown here is derived from an EMBL/GenBank/DDBJ whole genome shotgun (WGS) entry which is preliminary data.</text>
</comment>
<dbReference type="AlphaFoldDB" id="A0A927K1P4"/>
<feature type="transmembrane region" description="Helical" evidence="8">
    <location>
        <begin position="42"/>
        <end position="64"/>
    </location>
</feature>
<evidence type="ECO:0000259" key="9">
    <source>
        <dbReference type="Pfam" id="PF01061"/>
    </source>
</evidence>
<evidence type="ECO:0000256" key="7">
    <source>
        <dbReference type="ARBA" id="ARBA00023136"/>
    </source>
</evidence>
<sequence>MPPLVAPSATSGLLEVFRRRYLLRLLVRREISARYQGSFLGLFWSYLQPAFRLAMYYFVIAVVLDRGIENFAIHLFTGLVIVHFFTESFGAGTRSIVRNKALVQKMAVPREMFPVASMLVSAYHVVPGMVLLTGFCLALGWTPDLVGMAAGLLGFALVAVLGTALALLFSAANVFFRDFSNVVQTLTQFSTFSVPMIYPYTLIQERFGDFAQYYLVNPLAEAVLLLQRAFWTGTTDDPAATAAEHMPDNLFQLGFIHLGVALVVLAVGQYVFTRLENKIPERL</sequence>
<feature type="transmembrane region" description="Helical" evidence="8">
    <location>
        <begin position="152"/>
        <end position="176"/>
    </location>
</feature>
<dbReference type="Pfam" id="PF01061">
    <property type="entry name" value="ABC2_membrane"/>
    <property type="match status" value="1"/>
</dbReference>
<protein>
    <submittedName>
        <fullName evidence="10">ABC transporter permease</fullName>
    </submittedName>
</protein>
<keyword evidence="6 8" id="KW-1133">Transmembrane helix</keyword>
<dbReference type="PANTHER" id="PTHR30413">
    <property type="entry name" value="INNER MEMBRANE TRANSPORT PERMEASE"/>
    <property type="match status" value="1"/>
</dbReference>
<feature type="transmembrane region" description="Helical" evidence="8">
    <location>
        <begin position="71"/>
        <end position="92"/>
    </location>
</feature>
<gene>
    <name evidence="10" type="ORF">IE331_03695</name>
</gene>
<comment type="similarity">
    <text evidence="2">Belongs to the ABC-2 integral membrane protein family.</text>
</comment>
<evidence type="ECO:0000256" key="5">
    <source>
        <dbReference type="ARBA" id="ARBA00022692"/>
    </source>
</evidence>
<dbReference type="GO" id="GO:0140359">
    <property type="term" value="F:ABC-type transporter activity"/>
    <property type="evidence" value="ECO:0007669"/>
    <property type="project" value="InterPro"/>
</dbReference>
<dbReference type="GO" id="GO:0015920">
    <property type="term" value="P:lipopolysaccharide transport"/>
    <property type="evidence" value="ECO:0007669"/>
    <property type="project" value="TreeGrafter"/>
</dbReference>
<evidence type="ECO:0000313" key="10">
    <source>
        <dbReference type="EMBL" id="MBD8868722.1"/>
    </source>
</evidence>